<keyword evidence="6 12" id="KW-0697">Rotamase</keyword>
<dbReference type="GO" id="GO:0005737">
    <property type="term" value="C:cytoplasm"/>
    <property type="evidence" value="ECO:0007669"/>
    <property type="project" value="UniProtKB-SubCell"/>
</dbReference>
<dbReference type="Gene3D" id="3.30.70.1050">
    <property type="entry name" value="Trigger factor ribosome-binding domain"/>
    <property type="match status" value="1"/>
</dbReference>
<keyword evidence="18" id="KW-1185">Reference proteome</keyword>
<dbReference type="Pfam" id="PF05698">
    <property type="entry name" value="Trigger_C"/>
    <property type="match status" value="1"/>
</dbReference>
<dbReference type="OrthoDB" id="9767721at2"/>
<sequence length="475" mass="52568">MQVTQTLADGLKREFKVVVPAADIASRTDAQLEDMKGKVRVNGFRPGKVPVAHLRRLYGRSVTADVVNNFVGEANRKIVDDNQIKLAMEPKLDFGADDEGVTQVLDGKADLAWTVAVEVLPTFEVGDISGIKIVKPVAEVSDEEVQSRLEDLARRNVTYADKKAKSKAENHDRVIVDFVGKIDGVEFDGGKGEDISVDLGSKTFIPGFEDQLIGVTAGQEKTIEVKFPTNYASDTLAGKDATFDVKVKAVQAPAELVIDDELAKSVGLESLDKLKEVIKSSIEGEYNAASRSKVKRQLLDALDAKYSFDLPPTLFQQEFDNVWLQVEREMQQTGRTFEQENTTEEAAKEDYRKIAARRVRLGLVLAEIGESNKIQVTDEEATRAVIERARQFPGQERQIWEFYTKNPQAIAELRAPIFEDKVVDHILSLADITENKVSKEELFKEDDEQAASAAAEEKPAKAKKTKAAKPAESAE</sequence>
<gene>
    <name evidence="12" type="primary">tig</name>
    <name evidence="17" type="ORF">C5L14_24030</name>
</gene>
<dbReference type="Gene3D" id="1.10.3120.10">
    <property type="entry name" value="Trigger factor, C-terminal domain"/>
    <property type="match status" value="1"/>
</dbReference>
<evidence type="ECO:0000256" key="10">
    <source>
        <dbReference type="ARBA" id="ARBA00024849"/>
    </source>
</evidence>
<comment type="caution">
    <text evidence="17">The sequence shown here is derived from an EMBL/GenBank/DDBJ whole genome shotgun (WGS) entry which is preliminary data.</text>
</comment>
<dbReference type="HAMAP" id="MF_00303">
    <property type="entry name" value="Trigger_factor_Tig"/>
    <property type="match status" value="1"/>
</dbReference>
<comment type="subcellular location">
    <subcellularLocation>
        <location evidence="12">Cytoplasm</location>
    </subcellularLocation>
    <text evidence="12">About half TF is bound to the ribosome near the polypeptide exit tunnel while the other half is free in the cytoplasm.</text>
</comment>
<organism evidence="17 18">
    <name type="scientific">Labrys okinawensis</name>
    <dbReference type="NCBI Taxonomy" id="346911"/>
    <lineage>
        <taxon>Bacteria</taxon>
        <taxon>Pseudomonadati</taxon>
        <taxon>Pseudomonadota</taxon>
        <taxon>Alphaproteobacteria</taxon>
        <taxon>Hyphomicrobiales</taxon>
        <taxon>Xanthobacteraceae</taxon>
        <taxon>Labrys</taxon>
    </lineage>
</organism>
<keyword evidence="8 12" id="KW-0413">Isomerase</keyword>
<dbReference type="PIRSF" id="PIRSF003095">
    <property type="entry name" value="Trigger_factor"/>
    <property type="match status" value="1"/>
</dbReference>
<dbReference type="GO" id="GO:0051083">
    <property type="term" value="P:'de novo' cotranslational protein folding"/>
    <property type="evidence" value="ECO:0007669"/>
    <property type="project" value="TreeGrafter"/>
</dbReference>
<reference evidence="17 18" key="1">
    <citation type="submission" date="2018-02" db="EMBL/GenBank/DDBJ databases">
        <title>Whole genome sequencing of endophytic bacterium.</title>
        <authorList>
            <person name="Eedara R."/>
            <person name="Podile A.R."/>
        </authorList>
    </citation>
    <scope>NUCLEOTIDE SEQUENCE [LARGE SCALE GENOMIC DNA]</scope>
    <source>
        <strain evidence="17 18">RP1T</strain>
    </source>
</reference>
<comment type="similarity">
    <text evidence="2 12 14">Belongs to the FKBP-type PPIase family. Tig subfamily.</text>
</comment>
<dbReference type="Pfam" id="PF00254">
    <property type="entry name" value="FKBP_C"/>
    <property type="match status" value="1"/>
</dbReference>
<dbReference type="InterPro" id="IPR046357">
    <property type="entry name" value="PPIase_dom_sf"/>
</dbReference>
<evidence type="ECO:0000256" key="14">
    <source>
        <dbReference type="RuleBase" id="RU003914"/>
    </source>
</evidence>
<evidence type="ECO:0000256" key="13">
    <source>
        <dbReference type="PROSITE-ProRule" id="PRU00277"/>
    </source>
</evidence>
<dbReference type="GO" id="GO:0043335">
    <property type="term" value="P:protein unfolding"/>
    <property type="evidence" value="ECO:0007669"/>
    <property type="project" value="TreeGrafter"/>
</dbReference>
<evidence type="ECO:0000256" key="15">
    <source>
        <dbReference type="SAM" id="MobiDB-lite"/>
    </source>
</evidence>
<comment type="domain">
    <text evidence="12">Consists of 3 domains; the N-terminus binds the ribosome, the middle domain has PPIase activity, while the C-terminus has intrinsic chaperone activity on its own.</text>
</comment>
<evidence type="ECO:0000256" key="7">
    <source>
        <dbReference type="ARBA" id="ARBA00023186"/>
    </source>
</evidence>
<evidence type="ECO:0000313" key="17">
    <source>
        <dbReference type="EMBL" id="PRH85017.1"/>
    </source>
</evidence>
<protein>
    <recommendedName>
        <fullName evidence="4 12">Trigger factor</fullName>
        <shortName evidence="12">TF</shortName>
        <ecNumber evidence="3 12">5.2.1.8</ecNumber>
    </recommendedName>
    <alternativeName>
        <fullName evidence="11 12">PPIase</fullName>
    </alternativeName>
</protein>
<feature type="region of interest" description="Disordered" evidence="15">
    <location>
        <begin position="443"/>
        <end position="475"/>
    </location>
</feature>
<evidence type="ECO:0000256" key="6">
    <source>
        <dbReference type="ARBA" id="ARBA00023110"/>
    </source>
</evidence>
<dbReference type="InterPro" id="IPR008881">
    <property type="entry name" value="Trigger_fac_ribosome-bd_bac"/>
</dbReference>
<name>A0A2S9Q6Q0_9HYPH</name>
<evidence type="ECO:0000256" key="8">
    <source>
        <dbReference type="ARBA" id="ARBA00023235"/>
    </source>
</evidence>
<dbReference type="PANTHER" id="PTHR30560">
    <property type="entry name" value="TRIGGER FACTOR CHAPERONE AND PEPTIDYL-PROLYL CIS/TRANS ISOMERASE"/>
    <property type="match status" value="1"/>
</dbReference>
<evidence type="ECO:0000256" key="5">
    <source>
        <dbReference type="ARBA" id="ARBA00022618"/>
    </source>
</evidence>
<dbReference type="SUPFAM" id="SSF109998">
    <property type="entry name" value="Triger factor/SurA peptide-binding domain-like"/>
    <property type="match status" value="1"/>
</dbReference>
<keyword evidence="9 12" id="KW-0131">Cell cycle</keyword>
<evidence type="ECO:0000313" key="18">
    <source>
        <dbReference type="Proteomes" id="UP000237682"/>
    </source>
</evidence>
<dbReference type="InterPro" id="IPR008880">
    <property type="entry name" value="Trigger_fac_C"/>
</dbReference>
<dbReference type="EC" id="5.2.1.8" evidence="3 12"/>
<proteinExistence type="inferred from homology"/>
<evidence type="ECO:0000256" key="1">
    <source>
        <dbReference type="ARBA" id="ARBA00000971"/>
    </source>
</evidence>
<dbReference type="GO" id="GO:0003755">
    <property type="term" value="F:peptidyl-prolyl cis-trans isomerase activity"/>
    <property type="evidence" value="ECO:0007669"/>
    <property type="project" value="UniProtKB-UniRule"/>
</dbReference>
<dbReference type="InterPro" id="IPR027304">
    <property type="entry name" value="Trigger_fact/SurA_dom_sf"/>
</dbReference>
<dbReference type="GO" id="GO:0043022">
    <property type="term" value="F:ribosome binding"/>
    <property type="evidence" value="ECO:0007669"/>
    <property type="project" value="TreeGrafter"/>
</dbReference>
<keyword evidence="7 12" id="KW-0143">Chaperone</keyword>
<dbReference type="AlphaFoldDB" id="A0A2S9Q6Q0"/>
<dbReference type="SUPFAM" id="SSF102735">
    <property type="entry name" value="Trigger factor ribosome-binding domain"/>
    <property type="match status" value="1"/>
</dbReference>
<dbReference type="SUPFAM" id="SSF54534">
    <property type="entry name" value="FKBP-like"/>
    <property type="match status" value="1"/>
</dbReference>
<evidence type="ECO:0000256" key="4">
    <source>
        <dbReference type="ARBA" id="ARBA00016902"/>
    </source>
</evidence>
<dbReference type="InterPro" id="IPR001179">
    <property type="entry name" value="PPIase_FKBP_dom"/>
</dbReference>
<dbReference type="InterPro" id="IPR036611">
    <property type="entry name" value="Trigger_fac_ribosome-bd_sf"/>
</dbReference>
<feature type="domain" description="PPIase FKBP-type" evidence="16">
    <location>
        <begin position="171"/>
        <end position="266"/>
    </location>
</feature>
<evidence type="ECO:0000256" key="9">
    <source>
        <dbReference type="ARBA" id="ARBA00023306"/>
    </source>
</evidence>
<dbReference type="RefSeq" id="WP_105864600.1">
    <property type="nucleotide sequence ID" value="NZ_PUEJ01000010.1"/>
</dbReference>
<accession>A0A2S9Q6Q0</accession>
<dbReference type="GO" id="GO:0051301">
    <property type="term" value="P:cell division"/>
    <property type="evidence" value="ECO:0007669"/>
    <property type="project" value="UniProtKB-KW"/>
</dbReference>
<dbReference type="PANTHER" id="PTHR30560:SF3">
    <property type="entry name" value="TRIGGER FACTOR-LIKE PROTEIN TIG, CHLOROPLASTIC"/>
    <property type="match status" value="1"/>
</dbReference>
<dbReference type="GO" id="GO:0044183">
    <property type="term" value="F:protein folding chaperone"/>
    <property type="evidence" value="ECO:0007669"/>
    <property type="project" value="TreeGrafter"/>
</dbReference>
<keyword evidence="5 12" id="KW-0132">Cell division</keyword>
<evidence type="ECO:0000259" key="16">
    <source>
        <dbReference type="PROSITE" id="PS50059"/>
    </source>
</evidence>
<evidence type="ECO:0000256" key="2">
    <source>
        <dbReference type="ARBA" id="ARBA00005464"/>
    </source>
</evidence>
<comment type="function">
    <text evidence="10 12">Involved in protein export. Acts as a chaperone by maintaining the newly synthesized protein in an open conformation. Functions as a peptidyl-prolyl cis-trans isomerase.</text>
</comment>
<evidence type="ECO:0000256" key="11">
    <source>
        <dbReference type="ARBA" id="ARBA00029986"/>
    </source>
</evidence>
<dbReference type="EMBL" id="PUEJ01000010">
    <property type="protein sequence ID" value="PRH85017.1"/>
    <property type="molecule type" value="Genomic_DNA"/>
</dbReference>
<dbReference type="Proteomes" id="UP000237682">
    <property type="component" value="Unassembled WGS sequence"/>
</dbReference>
<keyword evidence="12" id="KW-0963">Cytoplasm</keyword>
<dbReference type="PROSITE" id="PS50059">
    <property type="entry name" value="FKBP_PPIASE"/>
    <property type="match status" value="1"/>
</dbReference>
<evidence type="ECO:0000256" key="3">
    <source>
        <dbReference type="ARBA" id="ARBA00013194"/>
    </source>
</evidence>
<dbReference type="Pfam" id="PF05697">
    <property type="entry name" value="Trigger_N"/>
    <property type="match status" value="1"/>
</dbReference>
<dbReference type="NCBIfam" id="TIGR00115">
    <property type="entry name" value="tig"/>
    <property type="match status" value="1"/>
</dbReference>
<evidence type="ECO:0000256" key="12">
    <source>
        <dbReference type="HAMAP-Rule" id="MF_00303"/>
    </source>
</evidence>
<dbReference type="InterPro" id="IPR037041">
    <property type="entry name" value="Trigger_fac_C_sf"/>
</dbReference>
<dbReference type="FunFam" id="3.10.50.40:FF:000001">
    <property type="entry name" value="Trigger factor"/>
    <property type="match status" value="1"/>
</dbReference>
<comment type="catalytic activity">
    <reaction evidence="1 12 13">
        <text>[protein]-peptidylproline (omega=180) = [protein]-peptidylproline (omega=0)</text>
        <dbReference type="Rhea" id="RHEA:16237"/>
        <dbReference type="Rhea" id="RHEA-COMP:10747"/>
        <dbReference type="Rhea" id="RHEA-COMP:10748"/>
        <dbReference type="ChEBI" id="CHEBI:83833"/>
        <dbReference type="ChEBI" id="CHEBI:83834"/>
        <dbReference type="EC" id="5.2.1.8"/>
    </reaction>
</comment>
<dbReference type="InterPro" id="IPR005215">
    <property type="entry name" value="Trig_fac"/>
</dbReference>
<dbReference type="Gene3D" id="3.10.50.40">
    <property type="match status" value="1"/>
</dbReference>
<dbReference type="GO" id="GO:0015031">
    <property type="term" value="P:protein transport"/>
    <property type="evidence" value="ECO:0007669"/>
    <property type="project" value="UniProtKB-UniRule"/>
</dbReference>